<organism evidence="1 2">
    <name type="scientific">Flavobacterium flabelliforme</name>
    <dbReference type="NCBI Taxonomy" id="2816119"/>
    <lineage>
        <taxon>Bacteria</taxon>
        <taxon>Pseudomonadati</taxon>
        <taxon>Bacteroidota</taxon>
        <taxon>Flavobacteriia</taxon>
        <taxon>Flavobacteriales</taxon>
        <taxon>Flavobacteriaceae</taxon>
        <taxon>Flavobacterium</taxon>
    </lineage>
</organism>
<evidence type="ECO:0000313" key="1">
    <source>
        <dbReference type="EMBL" id="MBP4143216.1"/>
    </source>
</evidence>
<accession>A0ABS5CX94</accession>
<gene>
    <name evidence="1" type="ORF">J3S90_15530</name>
</gene>
<sequence>IAKLLQSFKIISISLLNSIYDFKIVLFLVRFFGKMSANVLALHDGCDFKAEYFLLNEDM</sequence>
<name>A0ABS5CX94_9FLAO</name>
<comment type="caution">
    <text evidence="1">The sequence shown here is derived from an EMBL/GenBank/DDBJ whole genome shotgun (WGS) entry which is preliminary data.</text>
</comment>
<feature type="non-terminal residue" evidence="1">
    <location>
        <position position="1"/>
    </location>
</feature>
<evidence type="ECO:0000313" key="2">
    <source>
        <dbReference type="Proteomes" id="UP000674217"/>
    </source>
</evidence>
<proteinExistence type="predicted"/>
<reference evidence="1 2" key="1">
    <citation type="submission" date="2021-03" db="EMBL/GenBank/DDBJ databases">
        <title>Flavobacterium Flabelliformis Sp. Nov. And Flavobacterium Geliluteum Sp. Nov., Two Novel Multidrug Resistant Psychrophilic Species Isolated From Antarctica.</title>
        <authorList>
            <person name="Kralova S."/>
            <person name="Busse H.J."/>
            <person name="Bezdicek M."/>
            <person name="Nykrynova M."/>
            <person name="Kroupova E."/>
            <person name="Krsek D."/>
            <person name="Sedlacek I."/>
        </authorList>
    </citation>
    <scope>NUCLEOTIDE SEQUENCE [LARGE SCALE GENOMIC DNA]</scope>
    <source>
        <strain evidence="1 2">P4023</strain>
    </source>
</reference>
<protein>
    <submittedName>
        <fullName evidence="1">Uncharacterized protein</fullName>
    </submittedName>
</protein>
<dbReference type="Proteomes" id="UP000674217">
    <property type="component" value="Unassembled WGS sequence"/>
</dbReference>
<dbReference type="EMBL" id="JAGFBU010000012">
    <property type="protein sequence ID" value="MBP4143216.1"/>
    <property type="molecule type" value="Genomic_DNA"/>
</dbReference>
<keyword evidence="2" id="KW-1185">Reference proteome</keyword>
<dbReference type="RefSeq" id="WP_210646944.1">
    <property type="nucleotide sequence ID" value="NZ_JAGFBU010000012.1"/>
</dbReference>